<sequence>MTGRGFYDANEVLAFLLELAALAVFAWWGFTRGAHVVVRLALGLGAPLAGAVLWGMLAAPKAVLQLPLPAVLAVKAAFFLTAALALAKVRNLTVAALLALLVAVNLTVATVVR</sequence>
<feature type="transmembrane region" description="Helical" evidence="1">
    <location>
        <begin position="92"/>
        <end position="112"/>
    </location>
</feature>
<evidence type="ECO:0008006" key="4">
    <source>
        <dbReference type="Google" id="ProtNLM"/>
    </source>
</evidence>
<evidence type="ECO:0000313" key="2">
    <source>
        <dbReference type="EMBL" id="CCH19864.1"/>
    </source>
</evidence>
<dbReference type="Pfam" id="PF10823">
    <property type="entry name" value="DUF2568"/>
    <property type="match status" value="1"/>
</dbReference>
<proteinExistence type="predicted"/>
<dbReference type="AlphaFoldDB" id="I0L7R7"/>
<dbReference type="STRING" id="1150864.MILUP08_44742"/>
<name>I0L7R7_9ACTN</name>
<dbReference type="EMBL" id="CAIE01000036">
    <property type="protein sequence ID" value="CCH19864.1"/>
    <property type="molecule type" value="Genomic_DNA"/>
</dbReference>
<organism evidence="2 3">
    <name type="scientific">Micromonospora lupini str. Lupac 08</name>
    <dbReference type="NCBI Taxonomy" id="1150864"/>
    <lineage>
        <taxon>Bacteria</taxon>
        <taxon>Bacillati</taxon>
        <taxon>Actinomycetota</taxon>
        <taxon>Actinomycetes</taxon>
        <taxon>Micromonosporales</taxon>
        <taxon>Micromonosporaceae</taxon>
        <taxon>Micromonospora</taxon>
    </lineage>
</organism>
<evidence type="ECO:0000256" key="1">
    <source>
        <dbReference type="SAM" id="Phobius"/>
    </source>
</evidence>
<evidence type="ECO:0000313" key="3">
    <source>
        <dbReference type="Proteomes" id="UP000003448"/>
    </source>
</evidence>
<dbReference type="RefSeq" id="WP_007462359.1">
    <property type="nucleotide sequence ID" value="NZ_HF570108.1"/>
</dbReference>
<dbReference type="eggNOG" id="ENOG5033D6D">
    <property type="taxonomic scope" value="Bacteria"/>
</dbReference>
<keyword evidence="1" id="KW-0472">Membrane</keyword>
<reference evidence="2 3" key="1">
    <citation type="journal article" date="2012" name="J. Bacteriol.">
        <title>Genome Sequence of Micromonospora lupini Lupac 08, Isolated from Root Nodules of Lupinus angustifolius.</title>
        <authorList>
            <person name="Alonso-Vega P."/>
            <person name="Normand P."/>
            <person name="Bacigalupe R."/>
            <person name="Pujic P."/>
            <person name="Lajus A."/>
            <person name="Vallenet D."/>
            <person name="Carro L."/>
            <person name="Coll P."/>
            <person name="Trujillo M.E."/>
        </authorList>
    </citation>
    <scope>NUCLEOTIDE SEQUENCE [LARGE SCALE GENOMIC DNA]</scope>
    <source>
        <strain evidence="2 3">Lupac 08</strain>
    </source>
</reference>
<dbReference type="InterPro" id="IPR021214">
    <property type="entry name" value="DUF2568"/>
</dbReference>
<protein>
    <recommendedName>
        <fullName evidence="4">DUF2568 domain-containing protein</fullName>
    </recommendedName>
</protein>
<feature type="transmembrane region" description="Helical" evidence="1">
    <location>
        <begin position="36"/>
        <end position="59"/>
    </location>
</feature>
<dbReference type="Proteomes" id="UP000003448">
    <property type="component" value="Unassembled WGS sequence"/>
</dbReference>
<keyword evidence="1" id="KW-0812">Transmembrane</keyword>
<keyword evidence="3" id="KW-1185">Reference proteome</keyword>
<accession>I0L7R7</accession>
<gene>
    <name evidence="2" type="ORF">MILUP08_44742</name>
</gene>
<feature type="transmembrane region" description="Helical" evidence="1">
    <location>
        <begin position="12"/>
        <end position="30"/>
    </location>
</feature>
<keyword evidence="1" id="KW-1133">Transmembrane helix</keyword>
<feature type="transmembrane region" description="Helical" evidence="1">
    <location>
        <begin position="66"/>
        <end position="86"/>
    </location>
</feature>